<protein>
    <submittedName>
        <fullName evidence="2">Uncharacterized protein</fullName>
    </submittedName>
</protein>
<gene>
    <name evidence="2" type="ORF">L207DRAFT_258992</name>
</gene>
<reference evidence="2 3" key="1">
    <citation type="submission" date="2016-04" db="EMBL/GenBank/DDBJ databases">
        <title>A degradative enzymes factory behind the ericoid mycorrhizal symbiosis.</title>
        <authorList>
            <consortium name="DOE Joint Genome Institute"/>
            <person name="Martino E."/>
            <person name="Morin E."/>
            <person name="Grelet G."/>
            <person name="Kuo A."/>
            <person name="Kohler A."/>
            <person name="Daghino S."/>
            <person name="Barry K."/>
            <person name="Choi C."/>
            <person name="Cichocki N."/>
            <person name="Clum A."/>
            <person name="Copeland A."/>
            <person name="Hainaut M."/>
            <person name="Haridas S."/>
            <person name="Labutti K."/>
            <person name="Lindquist E."/>
            <person name="Lipzen A."/>
            <person name="Khouja H.-R."/>
            <person name="Murat C."/>
            <person name="Ohm R."/>
            <person name="Olson A."/>
            <person name="Spatafora J."/>
            <person name="Veneault-Fourrey C."/>
            <person name="Henrissat B."/>
            <person name="Grigoriev I."/>
            <person name="Martin F."/>
            <person name="Perotto S."/>
        </authorList>
    </citation>
    <scope>NUCLEOTIDE SEQUENCE [LARGE SCALE GENOMIC DNA]</scope>
    <source>
        <strain evidence="2 3">F</strain>
    </source>
</reference>
<proteinExistence type="predicted"/>
<evidence type="ECO:0000313" key="3">
    <source>
        <dbReference type="Proteomes" id="UP000235786"/>
    </source>
</evidence>
<dbReference type="Proteomes" id="UP000235786">
    <property type="component" value="Unassembled WGS sequence"/>
</dbReference>
<keyword evidence="3" id="KW-1185">Reference proteome</keyword>
<feature type="region of interest" description="Disordered" evidence="1">
    <location>
        <begin position="99"/>
        <end position="178"/>
    </location>
</feature>
<evidence type="ECO:0000256" key="1">
    <source>
        <dbReference type="SAM" id="MobiDB-lite"/>
    </source>
</evidence>
<sequence length="634" mass="69335">MPFSMTELRIDELQVGTSRQLPDDIGKNIPQQVDLAIFKANVCDARVSFDAITQPEIVGGKSKPSKLEDGALKPHQPWKRLFLKVARPKRRLSQDFVHHAQPTANGALPNSKDGGSGRPNQGFMEDPARQRTSPYKPPSVVNSDKNTEPEKPRSAPSLKGVTNDEQAEPASRSSAVQTSVVANQMSSLESVRKSPAILSADAQSSQLSRVGTKSSAVPSLGDVATDNTNLPSIEIEPIGKGSGEASTELEAHLKPAGKGKGREETHDRPKIPVEIPLSPRERVRNFSFKSSWFLQAEETDTSMSENEINQLGRFARLLNGAKSQKVLFGKPLPELSVRLVLINDGIEPAKKFICVTGLVEKAEISNFHTIMSQKRYRESYSDLWLCYETTKVSRAAGSLETYRLYPLDMDKSSTPGSLSTFCGVASEMTAASRNTSANVSWLSTLGGLICVDSNYYIITTAHRPEQNTNASTNEAEQSSPADTLVDEDFPDDVKPALVMVPEHLLQEPTNCFGNSELPAQLHSHLDTRKHLVFSPNGDVIEGSDWRLLPVNQSEILPNRLMPKSASSVLDYHEGIYIQSSTNTTSGRQVLINSGISGLVKGSVDRYSSFLIGDYSTPPEVERVALHNSSMYHPV</sequence>
<dbReference type="OrthoDB" id="5428490at2759"/>
<evidence type="ECO:0000313" key="2">
    <source>
        <dbReference type="EMBL" id="PMD45718.1"/>
    </source>
</evidence>
<dbReference type="EMBL" id="KZ613940">
    <property type="protein sequence ID" value="PMD45718.1"/>
    <property type="molecule type" value="Genomic_DNA"/>
</dbReference>
<dbReference type="STRING" id="1149755.A0A2J6S4R6"/>
<dbReference type="AlphaFoldDB" id="A0A2J6S4R6"/>
<accession>A0A2J6S4R6</accession>
<name>A0A2J6S4R6_HYAVF</name>
<organism evidence="2 3">
    <name type="scientific">Hyaloscypha variabilis (strain UAMH 11265 / GT02V1 / F)</name>
    <name type="common">Meliniomyces variabilis</name>
    <dbReference type="NCBI Taxonomy" id="1149755"/>
    <lineage>
        <taxon>Eukaryota</taxon>
        <taxon>Fungi</taxon>
        <taxon>Dikarya</taxon>
        <taxon>Ascomycota</taxon>
        <taxon>Pezizomycotina</taxon>
        <taxon>Leotiomycetes</taxon>
        <taxon>Helotiales</taxon>
        <taxon>Hyaloscyphaceae</taxon>
        <taxon>Hyaloscypha</taxon>
        <taxon>Hyaloscypha variabilis</taxon>
    </lineage>
</organism>